<protein>
    <submittedName>
        <fullName evidence="2">FAD-binding monooxygenase</fullName>
    </submittedName>
</protein>
<gene>
    <name evidence="2" type="ORF">CFP75_30895</name>
</gene>
<keyword evidence="3" id="KW-1185">Reference proteome</keyword>
<evidence type="ECO:0000313" key="3">
    <source>
        <dbReference type="Proteomes" id="UP000215563"/>
    </source>
</evidence>
<evidence type="ECO:0000313" key="2">
    <source>
        <dbReference type="EMBL" id="OXM45365.1"/>
    </source>
</evidence>
<dbReference type="OrthoDB" id="4293235at2"/>
<organism evidence="2 3">
    <name type="scientific">Amycolatopsis alba DSM 44262</name>
    <dbReference type="NCBI Taxonomy" id="1125972"/>
    <lineage>
        <taxon>Bacteria</taxon>
        <taxon>Bacillati</taxon>
        <taxon>Actinomycetota</taxon>
        <taxon>Actinomycetes</taxon>
        <taxon>Pseudonocardiales</taxon>
        <taxon>Pseudonocardiaceae</taxon>
        <taxon>Amycolatopsis</taxon>
    </lineage>
</organism>
<dbReference type="Gene3D" id="3.30.9.10">
    <property type="entry name" value="D-Amino Acid Oxidase, subunit A, domain 2"/>
    <property type="match status" value="1"/>
</dbReference>
<dbReference type="PRINTS" id="PR00420">
    <property type="entry name" value="RNGMNOXGNASE"/>
</dbReference>
<dbReference type="InterPro" id="IPR036188">
    <property type="entry name" value="FAD/NAD-bd_sf"/>
</dbReference>
<accession>A0A229RFK2</accession>
<dbReference type="Proteomes" id="UP000215563">
    <property type="component" value="Unassembled WGS sequence"/>
</dbReference>
<dbReference type="GO" id="GO:0004497">
    <property type="term" value="F:monooxygenase activity"/>
    <property type="evidence" value="ECO:0007669"/>
    <property type="project" value="UniProtKB-KW"/>
</dbReference>
<name>A0A229RFK2_AMYAL</name>
<dbReference type="Gene3D" id="3.50.50.60">
    <property type="entry name" value="FAD/NAD(P)-binding domain"/>
    <property type="match status" value="1"/>
</dbReference>
<evidence type="ECO:0000259" key="1">
    <source>
        <dbReference type="Pfam" id="PF01494"/>
    </source>
</evidence>
<keyword evidence="2" id="KW-0503">Monooxygenase</keyword>
<dbReference type="PANTHER" id="PTHR46865:SF2">
    <property type="entry name" value="MONOOXYGENASE"/>
    <property type="match status" value="1"/>
</dbReference>
<dbReference type="InterPro" id="IPR051704">
    <property type="entry name" value="FAD_aromatic-hydroxylase"/>
</dbReference>
<dbReference type="RefSeq" id="WP_026467632.1">
    <property type="nucleotide sequence ID" value="NZ_KB913032.1"/>
</dbReference>
<dbReference type="AlphaFoldDB" id="A0A229RFK2"/>
<reference evidence="2 3" key="1">
    <citation type="submission" date="2017-07" db="EMBL/GenBank/DDBJ databases">
        <title>Amycolatopsis alba DSM 44262 Genome sequencing and assembly.</title>
        <authorList>
            <person name="Kaur N."/>
            <person name="Mayilraj S."/>
        </authorList>
    </citation>
    <scope>NUCLEOTIDE SEQUENCE [LARGE SCALE GENOMIC DNA]</scope>
    <source>
        <strain evidence="2 3">DSM 44262</strain>
    </source>
</reference>
<proteinExistence type="predicted"/>
<dbReference type="Pfam" id="PF01494">
    <property type="entry name" value="FAD_binding_3"/>
    <property type="match status" value="1"/>
</dbReference>
<dbReference type="EMBL" id="NMQU01000104">
    <property type="protein sequence ID" value="OXM45365.1"/>
    <property type="molecule type" value="Genomic_DNA"/>
</dbReference>
<dbReference type="PANTHER" id="PTHR46865">
    <property type="entry name" value="OXIDOREDUCTASE-RELATED"/>
    <property type="match status" value="1"/>
</dbReference>
<keyword evidence="2" id="KW-0560">Oxidoreductase</keyword>
<feature type="domain" description="FAD-binding" evidence="1">
    <location>
        <begin position="7"/>
        <end position="333"/>
    </location>
</feature>
<sequence length="400" mass="43197">MTTRHAVVSGASIAGLSAAFWLRRTGWEVTVLERATEFRDGGQNVDVRGVGREVLARMGLTDAVRAQNTTETGTVFVGASGEVLVELPSDGPDGATAELEILRGDFACTILQQLPEGVEIGYGDTIVAVEEETDRVTLTTNAGRVLHADLLVVAEGVRSTTRDLLFEGQVDRRALGITMVFGTIPRATDDDSRWRWYTTVGGRQVHLRPDDHGTTRAILACTEAEDPTRLDRAEALSRIRDRFSGVGWEAPRILDGFDGSDDVYFDHLTQIRMPVWHRGRVCLAGDAAWCVTPLGGGGASLALVSGYVLAASLSGTGSGSLTPGLTAYENWMRPLVDDVQQLPRWIKPFAFPRTRLGLTLRRMADKVLVSPVLAPLTARFARIADTDRALPSIAATGTVS</sequence>
<dbReference type="InterPro" id="IPR002938">
    <property type="entry name" value="FAD-bd"/>
</dbReference>
<dbReference type="SUPFAM" id="SSF51905">
    <property type="entry name" value="FAD/NAD(P)-binding domain"/>
    <property type="match status" value="1"/>
</dbReference>
<comment type="caution">
    <text evidence="2">The sequence shown here is derived from an EMBL/GenBank/DDBJ whole genome shotgun (WGS) entry which is preliminary data.</text>
</comment>
<dbReference type="GO" id="GO:0071949">
    <property type="term" value="F:FAD binding"/>
    <property type="evidence" value="ECO:0007669"/>
    <property type="project" value="InterPro"/>
</dbReference>